<reference evidence="5" key="2">
    <citation type="submission" date="2005-04" db="EMBL/GenBank/DDBJ databases">
        <authorList>
            <person name="Buell C.R."/>
            <person name="Wing R.A."/>
            <person name="McCombie W.A."/>
            <person name="Ouyang S."/>
        </authorList>
    </citation>
    <scope>NUCLEOTIDE SEQUENCE</scope>
</reference>
<protein>
    <recommendedName>
        <fullName evidence="6">Late embryogenesis abundant protein LEA-2 subgroup domain-containing protein</fullName>
    </recommendedName>
</protein>
<evidence type="ECO:0000256" key="2">
    <source>
        <dbReference type="ARBA" id="ARBA00023136"/>
    </source>
</evidence>
<gene>
    <name evidence="5" type="ordered locus">LOC_Os11g37680</name>
</gene>
<feature type="transmembrane region" description="Helical" evidence="4">
    <location>
        <begin position="36"/>
        <end position="61"/>
    </location>
</feature>
<keyword evidence="2 4" id="KW-0472">Membrane</keyword>
<evidence type="ECO:0008006" key="6">
    <source>
        <dbReference type="Google" id="ProtNLM"/>
    </source>
</evidence>
<evidence type="ECO:0000256" key="1">
    <source>
        <dbReference type="ARBA" id="ARBA00004370"/>
    </source>
</evidence>
<accession>Q2R1Y2</accession>
<name>Q2R1Y2_ORYSJ</name>
<comment type="subcellular location">
    <subcellularLocation>
        <location evidence="1">Membrane</location>
    </subcellularLocation>
</comment>
<evidence type="ECO:0000256" key="3">
    <source>
        <dbReference type="SAM" id="MobiDB-lite"/>
    </source>
</evidence>
<evidence type="ECO:0000313" key="5">
    <source>
        <dbReference type="EMBL" id="ABA94463.1"/>
    </source>
</evidence>
<dbReference type="GO" id="GO:0016020">
    <property type="term" value="C:membrane"/>
    <property type="evidence" value="ECO:0007669"/>
    <property type="project" value="UniProtKB-SubCell"/>
</dbReference>
<dbReference type="InterPro" id="IPR044839">
    <property type="entry name" value="NDR1-like"/>
</dbReference>
<dbReference type="GO" id="GO:0098542">
    <property type="term" value="P:defense response to other organism"/>
    <property type="evidence" value="ECO:0007669"/>
    <property type="project" value="InterPro"/>
</dbReference>
<keyword evidence="4" id="KW-0812">Transmembrane</keyword>
<reference evidence="5" key="3">
    <citation type="submission" date="2006-01" db="EMBL/GenBank/DDBJ databases">
        <authorList>
            <person name="Buell R."/>
        </authorList>
    </citation>
    <scope>NUCLEOTIDE SEQUENCE</scope>
</reference>
<evidence type="ECO:0000256" key="4">
    <source>
        <dbReference type="SAM" id="Phobius"/>
    </source>
</evidence>
<proteinExistence type="predicted"/>
<feature type="region of interest" description="Disordered" evidence="3">
    <location>
        <begin position="1"/>
        <end position="20"/>
    </location>
</feature>
<dbReference type="PANTHER" id="PTHR31415">
    <property type="entry name" value="OS05G0367900 PROTEIN"/>
    <property type="match status" value="1"/>
</dbReference>
<keyword evidence="4" id="KW-1133">Transmembrane helix</keyword>
<organism evidence="5">
    <name type="scientific">Oryza sativa subsp. japonica</name>
    <name type="common">Rice</name>
    <dbReference type="NCBI Taxonomy" id="39947"/>
    <lineage>
        <taxon>Eukaryota</taxon>
        <taxon>Viridiplantae</taxon>
        <taxon>Streptophyta</taxon>
        <taxon>Embryophyta</taxon>
        <taxon>Tracheophyta</taxon>
        <taxon>Spermatophyta</taxon>
        <taxon>Magnoliopsida</taxon>
        <taxon>Liliopsida</taxon>
        <taxon>Poales</taxon>
        <taxon>Poaceae</taxon>
        <taxon>BOP clade</taxon>
        <taxon>Oryzoideae</taxon>
        <taxon>Oryzeae</taxon>
        <taxon>Oryzinae</taxon>
        <taxon>Oryza</taxon>
        <taxon>Oryza sativa</taxon>
    </lineage>
</organism>
<dbReference type="AlphaFoldDB" id="Q2R1Y2"/>
<dbReference type="EMBL" id="DP000010">
    <property type="protein sequence ID" value="ABA94463.1"/>
    <property type="molecule type" value="Genomic_DNA"/>
</dbReference>
<dbReference type="PANTHER" id="PTHR31415:SF177">
    <property type="entry name" value="OS11G0587400 PROTEIN"/>
    <property type="match status" value="1"/>
</dbReference>
<reference evidence="5" key="1">
    <citation type="journal article" date="2005" name="BMC Biol.">
        <title>The sequence of rice chromosomes 11 and 12, rich in disease resistance genes and recent gene duplications.</title>
        <authorList>
            <consortium name="The rice chromosomes 11 and 12 sequencing consortia"/>
        </authorList>
    </citation>
    <scope>NUCLEOTIDE SEQUENCE [LARGE SCALE GENOMIC DNA]</scope>
</reference>
<sequence>MPPEERTTTAPPPPPASGRRARWRVAEHTRASCTTVVANTLCTLLLVLLLVAGVVLFVVWLSLRPHRPRFAVVSFTVVSPPATGGGGHQKVAFNVSDRNPNRHIGIHYDATRAAVLYGGDDGVGFVRGSMNMRERRNREMTALAVRPCEAAPARFASFIYYRLRVEIIDNVLIARWISRLLQCLFVCVLSWLCALGLEIDCLEVLPRTAKNLSQIHIKIGSFFLPLSKTVRQHQRKGRNMWWTSSDGNVSSCILLAGHGQGQEQLNGLNQEQSLLQAAGRDTKKRYQSLVLSQAAMAWHDHGISNGQVGPFCEKYVMSSACRAL</sequence>